<keyword evidence="8" id="KW-1133">Transmembrane helix</keyword>
<evidence type="ECO:0000313" key="12">
    <source>
        <dbReference type="Proteomes" id="UP000825935"/>
    </source>
</evidence>
<dbReference type="InterPro" id="IPR000782">
    <property type="entry name" value="FAS1_domain"/>
</dbReference>
<dbReference type="GO" id="GO:0009834">
    <property type="term" value="P:plant-type secondary cell wall biogenesis"/>
    <property type="evidence" value="ECO:0007669"/>
    <property type="project" value="TreeGrafter"/>
</dbReference>
<dbReference type="Pfam" id="PF02469">
    <property type="entry name" value="Fasciclin"/>
    <property type="match status" value="1"/>
</dbReference>
<name>A0A8T2RCG1_CERRI</name>
<dbReference type="InterPro" id="IPR045003">
    <property type="entry name" value="FLA_A"/>
</dbReference>
<evidence type="ECO:0000256" key="3">
    <source>
        <dbReference type="ARBA" id="ARBA00022622"/>
    </source>
</evidence>
<keyword evidence="2" id="KW-1003">Cell membrane</keyword>
<keyword evidence="5 8" id="KW-0472">Membrane</keyword>
<proteinExistence type="predicted"/>
<dbReference type="OMA" id="EYHAVPM"/>
<dbReference type="InterPro" id="IPR036378">
    <property type="entry name" value="FAS1_dom_sf"/>
</dbReference>
<dbReference type="Gene3D" id="2.30.180.10">
    <property type="entry name" value="FAS1 domain"/>
    <property type="match status" value="1"/>
</dbReference>
<keyword evidence="8" id="KW-0812">Transmembrane</keyword>
<dbReference type="EMBL" id="CM035433">
    <property type="protein sequence ID" value="KAH7293474.1"/>
    <property type="molecule type" value="Genomic_DNA"/>
</dbReference>
<keyword evidence="12" id="KW-1185">Reference proteome</keyword>
<evidence type="ECO:0000256" key="1">
    <source>
        <dbReference type="ARBA" id="ARBA00004609"/>
    </source>
</evidence>
<evidence type="ECO:0000313" key="11">
    <source>
        <dbReference type="EMBL" id="KAH7293474.1"/>
    </source>
</evidence>
<dbReference type="PANTHER" id="PTHR32077:SF86">
    <property type="entry name" value="FAS1 DOMAIN-CONTAINING PROTEIN SELMODRAFT_448915"/>
    <property type="match status" value="1"/>
</dbReference>
<comment type="caution">
    <text evidence="11">The sequence shown here is derived from an EMBL/GenBank/DDBJ whole genome shotgun (WGS) entry which is preliminary data.</text>
</comment>
<dbReference type="PROSITE" id="PS50213">
    <property type="entry name" value="FAS1"/>
    <property type="match status" value="1"/>
</dbReference>
<evidence type="ECO:0000256" key="5">
    <source>
        <dbReference type="ARBA" id="ARBA00023136"/>
    </source>
</evidence>
<evidence type="ECO:0000259" key="10">
    <source>
        <dbReference type="PROSITE" id="PS50213"/>
    </source>
</evidence>
<feature type="transmembrane region" description="Helical" evidence="8">
    <location>
        <begin position="239"/>
        <end position="265"/>
    </location>
</feature>
<keyword evidence="3" id="KW-0449">Lipoprotein</keyword>
<feature type="region of interest" description="Disordered" evidence="7">
    <location>
        <begin position="208"/>
        <end position="231"/>
    </location>
</feature>
<evidence type="ECO:0000256" key="7">
    <source>
        <dbReference type="SAM" id="MobiDB-lite"/>
    </source>
</evidence>
<reference evidence="11" key="1">
    <citation type="submission" date="2021-08" db="EMBL/GenBank/DDBJ databases">
        <title>WGS assembly of Ceratopteris richardii.</title>
        <authorList>
            <person name="Marchant D.B."/>
            <person name="Chen G."/>
            <person name="Jenkins J."/>
            <person name="Shu S."/>
            <person name="Leebens-Mack J."/>
            <person name="Grimwood J."/>
            <person name="Schmutz J."/>
            <person name="Soltis P."/>
            <person name="Soltis D."/>
            <person name="Chen Z.-H."/>
        </authorList>
    </citation>
    <scope>NUCLEOTIDE SEQUENCE</scope>
    <source>
        <strain evidence="11">Whitten #5841</strain>
        <tissue evidence="11">Leaf</tissue>
    </source>
</reference>
<evidence type="ECO:0000256" key="8">
    <source>
        <dbReference type="SAM" id="Phobius"/>
    </source>
</evidence>
<dbReference type="GO" id="GO:0005886">
    <property type="term" value="C:plasma membrane"/>
    <property type="evidence" value="ECO:0007669"/>
    <property type="project" value="UniProtKB-SubCell"/>
</dbReference>
<gene>
    <name evidence="11" type="ORF">KP509_28G027400</name>
</gene>
<protein>
    <recommendedName>
        <fullName evidence="10">FAS1 domain-containing protein</fullName>
    </recommendedName>
</protein>
<comment type="subcellular location">
    <subcellularLocation>
        <location evidence="1">Cell membrane</location>
        <topology evidence="1">Lipid-anchor</topology>
        <topology evidence="1">GPI-anchor</topology>
    </subcellularLocation>
</comment>
<keyword evidence="4 9" id="KW-0732">Signal</keyword>
<sequence>MEVQGIRSAIALGLLLLALATPAVAQAPAPSPAPTPAPAPAPSFVNITQLLVYGGDYGTFVSLLIETKVDVIFQGMANNTDTGITIFAPTNEAFKTKLATTLLANLTASQKISLVEYHALNNYKSLQELQNSNQNQTATVASYNNGGGRYLLNITFGQLGIVQIISDWTVANMTSMVYSQAPVSIMAVNQVLLPEDIFGYPAPAPAPAPSSGAPVPTPSGSSPPSSASGPSGSGANGSFAAALFVPSLTSIFISLVSLAFMISLLG</sequence>
<keyword evidence="3" id="KW-0325">Glycoprotein</keyword>
<feature type="chain" id="PRO_5035829040" description="FAS1 domain-containing protein" evidence="9">
    <location>
        <begin position="26"/>
        <end position="266"/>
    </location>
</feature>
<dbReference type="GO" id="GO:0098552">
    <property type="term" value="C:side of membrane"/>
    <property type="evidence" value="ECO:0007669"/>
    <property type="project" value="UniProtKB-KW"/>
</dbReference>
<feature type="domain" description="FAS1" evidence="10">
    <location>
        <begin position="44"/>
        <end position="192"/>
    </location>
</feature>
<organism evidence="11 12">
    <name type="scientific">Ceratopteris richardii</name>
    <name type="common">Triangle waterfern</name>
    <dbReference type="NCBI Taxonomy" id="49495"/>
    <lineage>
        <taxon>Eukaryota</taxon>
        <taxon>Viridiplantae</taxon>
        <taxon>Streptophyta</taxon>
        <taxon>Embryophyta</taxon>
        <taxon>Tracheophyta</taxon>
        <taxon>Polypodiopsida</taxon>
        <taxon>Polypodiidae</taxon>
        <taxon>Polypodiales</taxon>
        <taxon>Pteridineae</taxon>
        <taxon>Pteridaceae</taxon>
        <taxon>Parkerioideae</taxon>
        <taxon>Ceratopteris</taxon>
    </lineage>
</organism>
<dbReference type="SUPFAM" id="SSF82153">
    <property type="entry name" value="FAS1 domain"/>
    <property type="match status" value="1"/>
</dbReference>
<dbReference type="Proteomes" id="UP000825935">
    <property type="component" value="Chromosome 28"/>
</dbReference>
<comment type="function">
    <text evidence="6">May be a cell surface adhesion protein.</text>
</comment>
<dbReference type="SMART" id="SM00554">
    <property type="entry name" value="FAS1"/>
    <property type="match status" value="1"/>
</dbReference>
<feature type="compositionally biased region" description="Low complexity" evidence="7">
    <location>
        <begin position="209"/>
        <end position="230"/>
    </location>
</feature>
<accession>A0A8T2RCG1</accession>
<feature type="signal peptide" evidence="9">
    <location>
        <begin position="1"/>
        <end position="25"/>
    </location>
</feature>
<dbReference type="AlphaFoldDB" id="A0A8T2RCG1"/>
<dbReference type="PANTHER" id="PTHR32077">
    <property type="entry name" value="FASCICLIN-LIKE ARABINOGALACTAN PROTEIN"/>
    <property type="match status" value="1"/>
</dbReference>
<evidence type="ECO:0000256" key="6">
    <source>
        <dbReference type="ARBA" id="ARBA00024686"/>
    </source>
</evidence>
<evidence type="ECO:0000256" key="2">
    <source>
        <dbReference type="ARBA" id="ARBA00022475"/>
    </source>
</evidence>
<evidence type="ECO:0000256" key="9">
    <source>
        <dbReference type="SAM" id="SignalP"/>
    </source>
</evidence>
<keyword evidence="3" id="KW-0336">GPI-anchor</keyword>
<evidence type="ECO:0000256" key="4">
    <source>
        <dbReference type="ARBA" id="ARBA00022729"/>
    </source>
</evidence>
<dbReference type="OrthoDB" id="286301at2759"/>